<dbReference type="InterPro" id="IPR051267">
    <property type="entry name" value="STEAP_metalloreductase"/>
</dbReference>
<feature type="domain" description="Pyrroline-5-carboxylate reductase catalytic N-terminal" evidence="2">
    <location>
        <begin position="6"/>
        <end position="96"/>
    </location>
</feature>
<gene>
    <name evidence="3" type="ORF">ACFO5K_08925</name>
</gene>
<dbReference type="PANTHER" id="PTHR14239:SF10">
    <property type="entry name" value="REDUCTASE"/>
    <property type="match status" value="1"/>
</dbReference>
<keyword evidence="4" id="KW-1185">Reference proteome</keyword>
<dbReference type="EMBL" id="JBHSDL010000008">
    <property type="protein sequence ID" value="MFC4374229.1"/>
    <property type="molecule type" value="Genomic_DNA"/>
</dbReference>
<evidence type="ECO:0000259" key="2">
    <source>
        <dbReference type="Pfam" id="PF03807"/>
    </source>
</evidence>
<evidence type="ECO:0000256" key="1">
    <source>
        <dbReference type="ARBA" id="ARBA00023002"/>
    </source>
</evidence>
<proteinExistence type="predicted"/>
<dbReference type="PANTHER" id="PTHR14239">
    <property type="entry name" value="DUDULIN-RELATED"/>
    <property type="match status" value="1"/>
</dbReference>
<keyword evidence="1" id="KW-0560">Oxidoreductase</keyword>
<dbReference type="RefSeq" id="WP_378558814.1">
    <property type="nucleotide sequence ID" value="NZ_JBHSDL010000008.1"/>
</dbReference>
<dbReference type="Gene3D" id="3.40.50.720">
    <property type="entry name" value="NAD(P)-binding Rossmann-like Domain"/>
    <property type="match status" value="1"/>
</dbReference>
<comment type="caution">
    <text evidence="3">The sequence shown here is derived from an EMBL/GenBank/DDBJ whole genome shotgun (WGS) entry which is preliminary data.</text>
</comment>
<dbReference type="SUPFAM" id="SSF51735">
    <property type="entry name" value="NAD(P)-binding Rossmann-fold domains"/>
    <property type="match status" value="1"/>
</dbReference>
<dbReference type="InterPro" id="IPR028939">
    <property type="entry name" value="P5C_Rdtase_cat_N"/>
</dbReference>
<dbReference type="Pfam" id="PF03807">
    <property type="entry name" value="F420_oxidored"/>
    <property type="match status" value="1"/>
</dbReference>
<dbReference type="Proteomes" id="UP001595844">
    <property type="component" value="Unassembled WGS sequence"/>
</dbReference>
<accession>A0ABV8VDY8</accession>
<evidence type="ECO:0000313" key="3">
    <source>
        <dbReference type="EMBL" id="MFC4374229.1"/>
    </source>
</evidence>
<sequence length="208" mass="20985">MTNTTTISIIGSGGMATAIGNRAAKHGHTVEISSRNAATAQALVDQIGTRAVVGTFGATPLGDIVIVAVPYTNVVSAVADYGESLAGKILVDISNPFNADATGLVTTPGGSAAQEIAAAAPEGTHVVKALNTIFGHVLAHDKPLDAFLAGDSVEAKARVAAFLETLDLRPLDTGGLRMASVLESAGLLLMGLARNGAGFDLALGVEFH</sequence>
<protein>
    <submittedName>
        <fullName evidence="3">NADPH-dependent F420 reductase</fullName>
    </submittedName>
</protein>
<reference evidence="4" key="1">
    <citation type="journal article" date="2019" name="Int. J. Syst. Evol. Microbiol.">
        <title>The Global Catalogue of Microorganisms (GCM) 10K type strain sequencing project: providing services to taxonomists for standard genome sequencing and annotation.</title>
        <authorList>
            <consortium name="The Broad Institute Genomics Platform"/>
            <consortium name="The Broad Institute Genome Sequencing Center for Infectious Disease"/>
            <person name="Wu L."/>
            <person name="Ma J."/>
        </authorList>
    </citation>
    <scope>NUCLEOTIDE SEQUENCE [LARGE SCALE GENOMIC DNA]</scope>
    <source>
        <strain evidence="4">IBRC-M 10490</strain>
    </source>
</reference>
<evidence type="ECO:0000313" key="4">
    <source>
        <dbReference type="Proteomes" id="UP001595844"/>
    </source>
</evidence>
<name>A0ABV8VDY8_9NOCA</name>
<organism evidence="3 4">
    <name type="scientific">Nocardia halotolerans</name>
    <dbReference type="NCBI Taxonomy" id="1755878"/>
    <lineage>
        <taxon>Bacteria</taxon>
        <taxon>Bacillati</taxon>
        <taxon>Actinomycetota</taxon>
        <taxon>Actinomycetes</taxon>
        <taxon>Mycobacteriales</taxon>
        <taxon>Nocardiaceae</taxon>
        <taxon>Nocardia</taxon>
    </lineage>
</organism>
<dbReference type="InterPro" id="IPR036291">
    <property type="entry name" value="NAD(P)-bd_dom_sf"/>
</dbReference>